<organism evidence="2 3">
    <name type="scientific">Candidatus Woesebacteria bacterium RBG_13_36_22</name>
    <dbReference type="NCBI Taxonomy" id="1802478"/>
    <lineage>
        <taxon>Bacteria</taxon>
        <taxon>Candidatus Woeseibacteriota</taxon>
    </lineage>
</organism>
<evidence type="ECO:0000313" key="3">
    <source>
        <dbReference type="Proteomes" id="UP000176939"/>
    </source>
</evidence>
<proteinExistence type="predicted"/>
<sequence>MEQHPIPQQISSYQFRLVGDMTLKQFFQVAGGALISLLIYSTNIYPIVKWPLMIFFAALGAALAFLPFEERPLSKWILAFFKSIYSPTAYFWKKEGETLNFFQEETVMPKDESIIAPHGEVVLESYLRELPTQGMGFLANLEGYEKNFLNKVKDIFASSVTPIRPTVVEEPKKEDVSKVTPKIIKPVETPVNKSFTIASKGFRPKIVIEEKPVQEEPVKETDITTKINPILSETGIGSQQAQFSLDAAPPNPPSIPNTVVGQVMDPQGKIVEGAILEIKDAAGRPVRALRSNKVGHFMIVTALQNGSYEIITEKDGLIFDSVTFETTGEIIPPIAIKAKAIVNVQSVLPNNPNQPSTVQF</sequence>
<comment type="caution">
    <text evidence="2">The sequence shown here is derived from an EMBL/GenBank/DDBJ whole genome shotgun (WGS) entry which is preliminary data.</text>
</comment>
<keyword evidence="1" id="KW-0472">Membrane</keyword>
<gene>
    <name evidence="2" type="ORF">A2Z67_03210</name>
</gene>
<dbReference type="Proteomes" id="UP000176939">
    <property type="component" value="Unassembled WGS sequence"/>
</dbReference>
<reference evidence="2 3" key="1">
    <citation type="journal article" date="2016" name="Nat. Commun.">
        <title>Thousands of microbial genomes shed light on interconnected biogeochemical processes in an aquifer system.</title>
        <authorList>
            <person name="Anantharaman K."/>
            <person name="Brown C.T."/>
            <person name="Hug L.A."/>
            <person name="Sharon I."/>
            <person name="Castelle C.J."/>
            <person name="Probst A.J."/>
            <person name="Thomas B.C."/>
            <person name="Singh A."/>
            <person name="Wilkins M.J."/>
            <person name="Karaoz U."/>
            <person name="Brodie E.L."/>
            <person name="Williams K.H."/>
            <person name="Hubbard S.S."/>
            <person name="Banfield J.F."/>
        </authorList>
    </citation>
    <scope>NUCLEOTIDE SEQUENCE [LARGE SCALE GENOMIC DNA]</scope>
</reference>
<name>A0A1F7X471_9BACT</name>
<keyword evidence="1" id="KW-1133">Transmembrane helix</keyword>
<evidence type="ECO:0000313" key="2">
    <source>
        <dbReference type="EMBL" id="OGM09781.1"/>
    </source>
</evidence>
<evidence type="ECO:0008006" key="4">
    <source>
        <dbReference type="Google" id="ProtNLM"/>
    </source>
</evidence>
<dbReference type="InterPro" id="IPR008969">
    <property type="entry name" value="CarboxyPept-like_regulatory"/>
</dbReference>
<keyword evidence="1" id="KW-0812">Transmembrane</keyword>
<evidence type="ECO:0000256" key="1">
    <source>
        <dbReference type="SAM" id="Phobius"/>
    </source>
</evidence>
<feature type="transmembrane region" description="Helical" evidence="1">
    <location>
        <begin position="21"/>
        <end position="41"/>
    </location>
</feature>
<accession>A0A1F7X471</accession>
<dbReference type="SUPFAM" id="SSF49464">
    <property type="entry name" value="Carboxypeptidase regulatory domain-like"/>
    <property type="match status" value="1"/>
</dbReference>
<protein>
    <recommendedName>
        <fullName evidence="4">PrgI family protein</fullName>
    </recommendedName>
</protein>
<dbReference type="EMBL" id="MGFQ01000019">
    <property type="protein sequence ID" value="OGM09781.1"/>
    <property type="molecule type" value="Genomic_DNA"/>
</dbReference>
<dbReference type="AlphaFoldDB" id="A0A1F7X471"/>